<comment type="caution">
    <text evidence="3">The sequence shown here is derived from an EMBL/GenBank/DDBJ whole genome shotgun (WGS) entry which is preliminary data.</text>
</comment>
<evidence type="ECO:0000313" key="4">
    <source>
        <dbReference type="Proteomes" id="UP001496627"/>
    </source>
</evidence>
<sequence>MINRRLLLAAVAGTAILAAFASQALPLDELRFNGTRNDIVKADYREHESKGHREGHRRHGDEDGRYAAHDDDDDDDDDDEGRAAYGDRGAPVQQITNPPGNGLFMPGSKPRAQMN</sequence>
<keyword evidence="4" id="KW-1185">Reference proteome</keyword>
<evidence type="ECO:0000313" key="3">
    <source>
        <dbReference type="EMBL" id="MEQ1405958.1"/>
    </source>
</evidence>
<protein>
    <submittedName>
        <fullName evidence="3">Uncharacterized protein</fullName>
    </submittedName>
</protein>
<feature type="signal peptide" evidence="2">
    <location>
        <begin position="1"/>
        <end position="24"/>
    </location>
</feature>
<feature type="compositionally biased region" description="Basic and acidic residues" evidence="1">
    <location>
        <begin position="42"/>
        <end position="52"/>
    </location>
</feature>
<feature type="region of interest" description="Disordered" evidence="1">
    <location>
        <begin position="42"/>
        <end position="115"/>
    </location>
</feature>
<name>A0ABV0M267_9HYPH</name>
<dbReference type="Proteomes" id="UP001496627">
    <property type="component" value="Unassembled WGS sequence"/>
</dbReference>
<gene>
    <name evidence="3" type="ORF">ABK249_13525</name>
</gene>
<accession>A0ABV0M267</accession>
<reference evidence="3 4" key="1">
    <citation type="submission" date="2024-05" db="EMBL/GenBank/DDBJ databases">
        <title>Neorhizobium sp. Rsf11, a plant growth promoting and heavy metal resistant PAH-degrader.</title>
        <authorList>
            <person name="Golubev S.N."/>
            <person name="Muratova A.Y."/>
            <person name="Markelova M.I."/>
        </authorList>
    </citation>
    <scope>NUCLEOTIDE SEQUENCE [LARGE SCALE GENOMIC DNA]</scope>
    <source>
        <strain evidence="3 4">Rsf11</strain>
    </source>
</reference>
<evidence type="ECO:0000256" key="2">
    <source>
        <dbReference type="SAM" id="SignalP"/>
    </source>
</evidence>
<feature type="compositionally biased region" description="Acidic residues" evidence="1">
    <location>
        <begin position="70"/>
        <end position="80"/>
    </location>
</feature>
<dbReference type="RefSeq" id="WP_227704135.1">
    <property type="nucleotide sequence ID" value="NZ_JBEAAL010000008.1"/>
</dbReference>
<proteinExistence type="predicted"/>
<feature type="chain" id="PRO_5046120962" evidence="2">
    <location>
        <begin position="25"/>
        <end position="115"/>
    </location>
</feature>
<keyword evidence="2" id="KW-0732">Signal</keyword>
<feature type="compositionally biased region" description="Basic and acidic residues" evidence="1">
    <location>
        <begin position="59"/>
        <end position="69"/>
    </location>
</feature>
<dbReference type="EMBL" id="JBEAAL010000008">
    <property type="protein sequence ID" value="MEQ1405958.1"/>
    <property type="molecule type" value="Genomic_DNA"/>
</dbReference>
<evidence type="ECO:0000256" key="1">
    <source>
        <dbReference type="SAM" id="MobiDB-lite"/>
    </source>
</evidence>
<organism evidence="3 4">
    <name type="scientific">Neorhizobium phenanthreniclasticum</name>
    <dbReference type="NCBI Taxonomy" id="3157917"/>
    <lineage>
        <taxon>Bacteria</taxon>
        <taxon>Pseudomonadati</taxon>
        <taxon>Pseudomonadota</taxon>
        <taxon>Alphaproteobacteria</taxon>
        <taxon>Hyphomicrobiales</taxon>
        <taxon>Rhizobiaceae</taxon>
        <taxon>Rhizobium/Agrobacterium group</taxon>
        <taxon>Neorhizobium</taxon>
    </lineage>
</organism>